<reference evidence="1 2" key="1">
    <citation type="submission" date="2016-10" db="EMBL/GenBank/DDBJ databases">
        <authorList>
            <person name="de Groot N.N."/>
        </authorList>
    </citation>
    <scope>NUCLEOTIDE SEQUENCE [LARGE SCALE GENOMIC DNA]</scope>
    <source>
        <strain evidence="1 2">CCM7597</strain>
    </source>
</reference>
<dbReference type="Proteomes" id="UP000198584">
    <property type="component" value="Unassembled WGS sequence"/>
</dbReference>
<proteinExistence type="predicted"/>
<dbReference type="AlphaFoldDB" id="A0A1H4HFT4"/>
<sequence>MKTINRCGICDRNTTEGIHIYQLFICESCEKEILETEPGDARYSFYINKLKNITPTKIHS</sequence>
<name>A0A1H4HFT4_9BACI</name>
<dbReference type="STRING" id="571932.SAMN05421743_1272"/>
<accession>A0A1H4HFT4</accession>
<dbReference type="OrthoDB" id="2886653at2"/>
<keyword evidence="2" id="KW-1185">Reference proteome</keyword>
<dbReference type="RefSeq" id="WP_028781754.1">
    <property type="nucleotide sequence ID" value="NZ_FNQR01000027.1"/>
</dbReference>
<organism evidence="1 2">
    <name type="scientific">Thalassobacillus cyri</name>
    <dbReference type="NCBI Taxonomy" id="571932"/>
    <lineage>
        <taxon>Bacteria</taxon>
        <taxon>Bacillati</taxon>
        <taxon>Bacillota</taxon>
        <taxon>Bacilli</taxon>
        <taxon>Bacillales</taxon>
        <taxon>Bacillaceae</taxon>
        <taxon>Thalassobacillus</taxon>
    </lineage>
</organism>
<dbReference type="EMBL" id="FNQR01000027">
    <property type="protein sequence ID" value="SEB19898.1"/>
    <property type="molecule type" value="Genomic_DNA"/>
</dbReference>
<protein>
    <submittedName>
        <fullName evidence="1">Inhibitor of sigma-G Gin</fullName>
    </submittedName>
</protein>
<dbReference type="InterPro" id="IPR019700">
    <property type="entry name" value="Sigma-G_inhibitor_Gin"/>
</dbReference>
<evidence type="ECO:0000313" key="2">
    <source>
        <dbReference type="Proteomes" id="UP000198584"/>
    </source>
</evidence>
<evidence type="ECO:0000313" key="1">
    <source>
        <dbReference type="EMBL" id="SEB19898.1"/>
    </source>
</evidence>
<gene>
    <name evidence="1" type="ORF">SAMN05421743_1272</name>
</gene>
<dbReference type="Pfam" id="PF10764">
    <property type="entry name" value="Gin"/>
    <property type="match status" value="1"/>
</dbReference>